<protein>
    <recommendedName>
        <fullName evidence="4">AIG1-type G domain-containing protein</fullName>
    </recommendedName>
</protein>
<accession>A0ABD1IW53</accession>
<dbReference type="InterPro" id="IPR027417">
    <property type="entry name" value="P-loop_NTPase"/>
</dbReference>
<dbReference type="Gene3D" id="3.40.50.300">
    <property type="entry name" value="P-loop containing nucleotide triphosphate hydrolases"/>
    <property type="match status" value="1"/>
</dbReference>
<feature type="domain" description="AIG1-type G" evidence="4">
    <location>
        <begin position="1"/>
        <end position="153"/>
    </location>
</feature>
<dbReference type="Proteomes" id="UP001591681">
    <property type="component" value="Unassembled WGS sequence"/>
</dbReference>
<dbReference type="Pfam" id="PF04548">
    <property type="entry name" value="AIG1"/>
    <property type="match status" value="1"/>
</dbReference>
<evidence type="ECO:0000313" key="6">
    <source>
        <dbReference type="Proteomes" id="UP001591681"/>
    </source>
</evidence>
<evidence type="ECO:0000256" key="1">
    <source>
        <dbReference type="ARBA" id="ARBA00008535"/>
    </source>
</evidence>
<dbReference type="GO" id="GO:0000166">
    <property type="term" value="F:nucleotide binding"/>
    <property type="evidence" value="ECO:0007669"/>
    <property type="project" value="UniProtKB-KW"/>
</dbReference>
<evidence type="ECO:0000256" key="3">
    <source>
        <dbReference type="SAM" id="Coils"/>
    </source>
</evidence>
<dbReference type="EMBL" id="JBHFQA010000022">
    <property type="protein sequence ID" value="KAL2079187.1"/>
    <property type="molecule type" value="Genomic_DNA"/>
</dbReference>
<evidence type="ECO:0000259" key="4">
    <source>
        <dbReference type="Pfam" id="PF04548"/>
    </source>
</evidence>
<comment type="caution">
    <text evidence="5">The sequence shown here is derived from an EMBL/GenBank/DDBJ whole genome shotgun (WGS) entry which is preliminary data.</text>
</comment>
<dbReference type="PANTHER" id="PTHR32046:SF11">
    <property type="entry name" value="IMMUNE-ASSOCIATED NUCLEOTIDE-BINDING PROTEIN 10-LIKE"/>
    <property type="match status" value="1"/>
</dbReference>
<name>A0ABD1IW53_9TELE</name>
<keyword evidence="3" id="KW-0175">Coiled coil</keyword>
<reference evidence="5 6" key="1">
    <citation type="submission" date="2024-09" db="EMBL/GenBank/DDBJ databases">
        <title>A chromosome-level genome assembly of Gray's grenadier anchovy, Coilia grayii.</title>
        <authorList>
            <person name="Fu Z."/>
        </authorList>
    </citation>
    <scope>NUCLEOTIDE SEQUENCE [LARGE SCALE GENOMIC DNA]</scope>
    <source>
        <strain evidence="5">G4</strain>
        <tissue evidence="5">Muscle</tissue>
    </source>
</reference>
<proteinExistence type="inferred from homology"/>
<evidence type="ECO:0000256" key="2">
    <source>
        <dbReference type="ARBA" id="ARBA00022741"/>
    </source>
</evidence>
<evidence type="ECO:0000313" key="5">
    <source>
        <dbReference type="EMBL" id="KAL2079187.1"/>
    </source>
</evidence>
<feature type="coiled-coil region" evidence="3">
    <location>
        <begin position="229"/>
        <end position="283"/>
    </location>
</feature>
<organism evidence="5 6">
    <name type="scientific">Coilia grayii</name>
    <name type="common">Gray's grenadier anchovy</name>
    <dbReference type="NCBI Taxonomy" id="363190"/>
    <lineage>
        <taxon>Eukaryota</taxon>
        <taxon>Metazoa</taxon>
        <taxon>Chordata</taxon>
        <taxon>Craniata</taxon>
        <taxon>Vertebrata</taxon>
        <taxon>Euteleostomi</taxon>
        <taxon>Actinopterygii</taxon>
        <taxon>Neopterygii</taxon>
        <taxon>Teleostei</taxon>
        <taxon>Clupei</taxon>
        <taxon>Clupeiformes</taxon>
        <taxon>Clupeoidei</taxon>
        <taxon>Engraulidae</taxon>
        <taxon>Coilinae</taxon>
        <taxon>Coilia</taxon>
    </lineage>
</organism>
<dbReference type="InterPro" id="IPR006703">
    <property type="entry name" value="G_AIG1"/>
</dbReference>
<dbReference type="PANTHER" id="PTHR32046">
    <property type="entry name" value="G DOMAIN-CONTAINING PROTEIN"/>
    <property type="match status" value="1"/>
</dbReference>
<gene>
    <name evidence="5" type="ORF">ACEWY4_024931</name>
</gene>
<dbReference type="AlphaFoldDB" id="A0ABD1IW53"/>
<dbReference type="SUPFAM" id="SSF52540">
    <property type="entry name" value="P-loop containing nucleoside triphosphate hydrolases"/>
    <property type="match status" value="1"/>
</dbReference>
<keyword evidence="6" id="KW-1185">Reference proteome</keyword>
<dbReference type="CDD" id="cd00882">
    <property type="entry name" value="Ras_like_GTPase"/>
    <property type="match status" value="1"/>
</dbReference>
<comment type="similarity">
    <text evidence="1">Belongs to the TRAFAC class TrmE-Era-EngA-EngB-Septin-like GTPase superfamily. AIG1/Toc34/Toc159-like paraseptin GTPase family. IAN subfamily.</text>
</comment>
<sequence>MVGETGTGKTTLINSMITHILGVKFEDKMWFEITEEKEKSQAKSQTACVTAYEVHIADKPTSYTIIDTPGYGDTGGRKEDKQIAKHLLELFTSYEGVRSINAIGLVVKASENRLTESQQYIFDAVVSLFGHNVKKNIVIFITHSDGTIPKNALNAVKEAQIPCATDTNGDPVYFSFNNISAQPMGKTKVPKIYEAYWSAREESMEEFLEFLNNTEETNLRMTEDVIKNREALEACIINLQQRVVKMEQKQNELEQIQAAVLDNKEKLDNNENFEIEVEEVIQALVPIKTVFSKCEEKATHCTICKENCHFPGCTWVSNDDLWWCHVMKNGQCTVCTNRCSYTNHVKDEKMYINVTQKTKKTAHNLRKRYDEAYGKGISMKAGIEAELSKSKNEQANFLNEAYEKIMKLQEIALKKDAKSVLVHLDFLISRLKKCGKHQEAENLEEIQRRAPTVSTGVKAFCQTLVSHVWRT</sequence>
<keyword evidence="2" id="KW-0547">Nucleotide-binding</keyword>